<dbReference type="RefSeq" id="WP_114206995.1">
    <property type="nucleotide sequence ID" value="NZ_CP030840.1"/>
</dbReference>
<dbReference type="GO" id="GO:0016787">
    <property type="term" value="F:hydrolase activity"/>
    <property type="evidence" value="ECO:0007669"/>
    <property type="project" value="UniProtKB-KW"/>
</dbReference>
<evidence type="ECO:0000313" key="4">
    <source>
        <dbReference type="EMBL" id="AXC11558.1"/>
    </source>
</evidence>
<dbReference type="Proteomes" id="UP000253606">
    <property type="component" value="Chromosome"/>
</dbReference>
<dbReference type="InterPro" id="IPR049492">
    <property type="entry name" value="BD-FAE-like_dom"/>
</dbReference>
<feature type="domain" description="BD-FAE-like" evidence="3">
    <location>
        <begin position="53"/>
        <end position="254"/>
    </location>
</feature>
<dbReference type="PANTHER" id="PTHR48081:SF13">
    <property type="entry name" value="ALPHA_BETA HYDROLASE"/>
    <property type="match status" value="1"/>
</dbReference>
<proteinExistence type="predicted"/>
<dbReference type="SUPFAM" id="SSF53474">
    <property type="entry name" value="alpha/beta-Hydrolases"/>
    <property type="match status" value="1"/>
</dbReference>
<dbReference type="AlphaFoldDB" id="A0A2Z5FXE7"/>
<gene>
    <name evidence="4" type="ORF">ACPOL_2234</name>
</gene>
<dbReference type="InterPro" id="IPR050300">
    <property type="entry name" value="GDXG_lipolytic_enzyme"/>
</dbReference>
<evidence type="ECO:0000313" key="5">
    <source>
        <dbReference type="Proteomes" id="UP000253606"/>
    </source>
</evidence>
<dbReference type="OrthoDB" id="9815425at2"/>
<keyword evidence="1" id="KW-0378">Hydrolase</keyword>
<evidence type="ECO:0000256" key="2">
    <source>
        <dbReference type="SAM" id="SignalP"/>
    </source>
</evidence>
<dbReference type="EMBL" id="CP030840">
    <property type="protein sequence ID" value="AXC11558.1"/>
    <property type="molecule type" value="Genomic_DNA"/>
</dbReference>
<name>A0A2Z5FXE7_9BACT</name>
<dbReference type="PANTHER" id="PTHR48081">
    <property type="entry name" value="AB HYDROLASE SUPERFAMILY PROTEIN C4A8.06C"/>
    <property type="match status" value="1"/>
</dbReference>
<reference evidence="4 5" key="1">
    <citation type="journal article" date="2018" name="Front. Microbiol.">
        <title>Hydrolytic Capabilities as a Key to Environmental Success: Chitinolytic and Cellulolytic Acidobacteria From Acidic Sub-arctic Soils and Boreal Peatlands.</title>
        <authorList>
            <person name="Belova S.E."/>
            <person name="Ravin N.V."/>
            <person name="Pankratov T.A."/>
            <person name="Rakitin A.L."/>
            <person name="Ivanova A.A."/>
            <person name="Beletsky A.V."/>
            <person name="Mardanov A.V."/>
            <person name="Sinninghe Damste J.S."/>
            <person name="Dedysh S.N."/>
        </authorList>
    </citation>
    <scope>NUCLEOTIDE SEQUENCE [LARGE SCALE GENOMIC DNA]</scope>
    <source>
        <strain evidence="4 5">SBC82</strain>
    </source>
</reference>
<dbReference type="Gene3D" id="3.40.50.1820">
    <property type="entry name" value="alpha/beta hydrolase"/>
    <property type="match status" value="1"/>
</dbReference>
<protein>
    <submittedName>
        <fullName evidence="4">Exported protein</fullName>
    </submittedName>
</protein>
<sequence length="314" mass="33707">MMTPKSKLILFAGLCLVLLSPAPPSPALLAQNTRTPTDSNLVYGEASGEPLTMDYYAPKGDGPHPIAIIIHGGGYIGGTSRNGSEAYCADFLAPAGYAVFAINYRLAPKYPYPAMVEDVQRAIRYLRYNAKRWNAEPNEIALVGGSAGGFLSNMAGLRGEKGDPHAADPVDRESSEVQAVVTLFAQSSFATVPLNANVHALLDPLIQKEGEAAALRAASPITYVSKHAPPFLQILGDKDEYIPFTEATNLDAALKNVGVSSEIIRIPGGHHGTGGWYKLPGDPDWERQMIVWLNRELHHQGPVGEGIEKREPAA</sequence>
<feature type="chain" id="PRO_5016319184" evidence="2">
    <location>
        <begin position="30"/>
        <end position="314"/>
    </location>
</feature>
<evidence type="ECO:0000259" key="3">
    <source>
        <dbReference type="Pfam" id="PF20434"/>
    </source>
</evidence>
<dbReference type="KEGG" id="abas:ACPOL_2234"/>
<keyword evidence="5" id="KW-1185">Reference proteome</keyword>
<accession>A0A2Z5FXE7</accession>
<feature type="signal peptide" evidence="2">
    <location>
        <begin position="1"/>
        <end position="29"/>
    </location>
</feature>
<evidence type="ECO:0000256" key="1">
    <source>
        <dbReference type="ARBA" id="ARBA00022801"/>
    </source>
</evidence>
<keyword evidence="2" id="KW-0732">Signal</keyword>
<dbReference type="InterPro" id="IPR029058">
    <property type="entry name" value="AB_hydrolase_fold"/>
</dbReference>
<dbReference type="Pfam" id="PF20434">
    <property type="entry name" value="BD-FAE"/>
    <property type="match status" value="1"/>
</dbReference>
<organism evidence="4 5">
    <name type="scientific">Acidisarcina polymorpha</name>
    <dbReference type="NCBI Taxonomy" id="2211140"/>
    <lineage>
        <taxon>Bacteria</taxon>
        <taxon>Pseudomonadati</taxon>
        <taxon>Acidobacteriota</taxon>
        <taxon>Terriglobia</taxon>
        <taxon>Terriglobales</taxon>
        <taxon>Acidobacteriaceae</taxon>
        <taxon>Acidisarcina</taxon>
    </lineage>
</organism>